<evidence type="ECO:0000313" key="2">
    <source>
        <dbReference type="EMBL" id="MFC4409383.1"/>
    </source>
</evidence>
<protein>
    <submittedName>
        <fullName evidence="2">ABC transporter permease</fullName>
    </submittedName>
</protein>
<reference evidence="3" key="1">
    <citation type="journal article" date="2019" name="Int. J. Syst. Evol. Microbiol.">
        <title>The Global Catalogue of Microorganisms (GCM) 10K type strain sequencing project: providing services to taxonomists for standard genome sequencing and annotation.</title>
        <authorList>
            <consortium name="The Broad Institute Genomics Platform"/>
            <consortium name="The Broad Institute Genome Sequencing Center for Infectious Disease"/>
            <person name="Wu L."/>
            <person name="Ma J."/>
        </authorList>
    </citation>
    <scope>NUCLEOTIDE SEQUENCE [LARGE SCALE GENOMIC DNA]</scope>
    <source>
        <strain evidence="3">CCUG 59778</strain>
    </source>
</reference>
<keyword evidence="1" id="KW-1133">Transmembrane helix</keyword>
<dbReference type="RefSeq" id="WP_378152060.1">
    <property type="nucleotide sequence ID" value="NZ_JBHSEC010000002.1"/>
</dbReference>
<dbReference type="Pfam" id="PF12679">
    <property type="entry name" value="ABC2_membrane_2"/>
    <property type="match status" value="1"/>
</dbReference>
<feature type="transmembrane region" description="Helical" evidence="1">
    <location>
        <begin position="117"/>
        <end position="138"/>
    </location>
</feature>
<accession>A0ABV8X261</accession>
<feature type="transmembrane region" description="Helical" evidence="1">
    <location>
        <begin position="145"/>
        <end position="166"/>
    </location>
</feature>
<name>A0ABV8X261_9LACT</name>
<evidence type="ECO:0000313" key="3">
    <source>
        <dbReference type="Proteomes" id="UP001595817"/>
    </source>
</evidence>
<proteinExistence type="predicted"/>
<organism evidence="2 3">
    <name type="scientific">Chungangia koreensis</name>
    <dbReference type="NCBI Taxonomy" id="752657"/>
    <lineage>
        <taxon>Bacteria</taxon>
        <taxon>Bacillati</taxon>
        <taxon>Bacillota</taxon>
        <taxon>Bacilli</taxon>
        <taxon>Lactobacillales</taxon>
        <taxon>Chungangia</taxon>
    </lineage>
</organism>
<keyword evidence="3" id="KW-1185">Reference proteome</keyword>
<comment type="caution">
    <text evidence="2">The sequence shown here is derived from an EMBL/GenBank/DDBJ whole genome shotgun (WGS) entry which is preliminary data.</text>
</comment>
<gene>
    <name evidence="2" type="ORF">ACFOZY_02910</name>
</gene>
<evidence type="ECO:0000256" key="1">
    <source>
        <dbReference type="SAM" id="Phobius"/>
    </source>
</evidence>
<dbReference type="Proteomes" id="UP001595817">
    <property type="component" value="Unassembled WGS sequence"/>
</dbReference>
<sequence length="284" mass="31716">MKMNLNNPVLVKEIKLRFRSMKSFTGILFYLIAMSIFVFGYIFLTTTLSDSEFFRPEQSFLLFSMLSFIQLGLILFITPGLTAGAISTEREKQTLNILLTTSQSSFQIIAGKLTSSIAFLFHLLLAGLPIYSLVFLFGGISPSQLGLILAFSVLTMIAIGSIGIMFSTLIRKTIVSMIATYGMMIFFAGVTGFFFLIASEISRYAMGMPGGPQQPEILAHFWASINPVVLILTFLQPDMNQAFSDMTNIDFPIWAGYLIFYTLLTVVAIFIAVKKLRVNMKRKK</sequence>
<keyword evidence="1" id="KW-0812">Transmembrane</keyword>
<feature type="transmembrane region" description="Helical" evidence="1">
    <location>
        <begin position="255"/>
        <end position="273"/>
    </location>
</feature>
<dbReference type="PANTHER" id="PTHR43471">
    <property type="entry name" value="ABC TRANSPORTER PERMEASE"/>
    <property type="match status" value="1"/>
</dbReference>
<keyword evidence="1" id="KW-0472">Membrane</keyword>
<dbReference type="EMBL" id="JBHSEC010000002">
    <property type="protein sequence ID" value="MFC4409383.1"/>
    <property type="molecule type" value="Genomic_DNA"/>
</dbReference>
<feature type="transmembrane region" description="Helical" evidence="1">
    <location>
        <begin position="27"/>
        <end position="48"/>
    </location>
</feature>
<feature type="transmembrane region" description="Helical" evidence="1">
    <location>
        <begin position="60"/>
        <end position="82"/>
    </location>
</feature>
<feature type="transmembrane region" description="Helical" evidence="1">
    <location>
        <begin position="178"/>
        <end position="197"/>
    </location>
</feature>